<dbReference type="EMBL" id="JBDKWZ010000008">
    <property type="protein sequence ID" value="MEN7549417.1"/>
    <property type="molecule type" value="Genomic_DNA"/>
</dbReference>
<organism evidence="3 4">
    <name type="scientific">Rapidithrix thailandica</name>
    <dbReference type="NCBI Taxonomy" id="413964"/>
    <lineage>
        <taxon>Bacteria</taxon>
        <taxon>Pseudomonadati</taxon>
        <taxon>Bacteroidota</taxon>
        <taxon>Cytophagia</taxon>
        <taxon>Cytophagales</taxon>
        <taxon>Flammeovirgaceae</taxon>
        <taxon>Rapidithrix</taxon>
    </lineage>
</organism>
<reference evidence="3 4" key="1">
    <citation type="submission" date="2024-04" db="EMBL/GenBank/DDBJ databases">
        <title>Novel genus in family Flammeovirgaceae.</title>
        <authorList>
            <person name="Nguyen T.H."/>
            <person name="Vuong T.Q."/>
            <person name="Le H."/>
            <person name="Kim S.-G."/>
        </authorList>
    </citation>
    <scope>NUCLEOTIDE SEQUENCE [LARGE SCALE GENOMIC DNA]</scope>
    <source>
        <strain evidence="3 4">JCM 23209</strain>
    </source>
</reference>
<evidence type="ECO:0000259" key="1">
    <source>
        <dbReference type="Pfam" id="PF11738"/>
    </source>
</evidence>
<dbReference type="Proteomes" id="UP001403385">
    <property type="component" value="Unassembled WGS sequence"/>
</dbReference>
<dbReference type="Gene3D" id="3.90.640.20">
    <property type="entry name" value="Heat-shock cognate protein, ATPase"/>
    <property type="match status" value="1"/>
</dbReference>
<evidence type="ECO:0000313" key="3">
    <source>
        <dbReference type="EMBL" id="MEN7549417.1"/>
    </source>
</evidence>
<feature type="domain" description="Deacetylase PdaC" evidence="2">
    <location>
        <begin position="49"/>
        <end position="157"/>
    </location>
</feature>
<dbReference type="InterPro" id="IPR025303">
    <property type="entry name" value="PdaC"/>
</dbReference>
<feature type="domain" description="DUF3298" evidence="1">
    <location>
        <begin position="181"/>
        <end position="253"/>
    </location>
</feature>
<accession>A0AAW9RWY4</accession>
<dbReference type="Pfam" id="PF13739">
    <property type="entry name" value="PdaC"/>
    <property type="match status" value="1"/>
</dbReference>
<evidence type="ECO:0000259" key="2">
    <source>
        <dbReference type="Pfam" id="PF13739"/>
    </source>
</evidence>
<keyword evidence="4" id="KW-1185">Reference proteome</keyword>
<comment type="caution">
    <text evidence="3">The sequence shown here is derived from an EMBL/GenBank/DDBJ whole genome shotgun (WGS) entry which is preliminary data.</text>
</comment>
<dbReference type="RefSeq" id="WP_346822192.1">
    <property type="nucleotide sequence ID" value="NZ_JBDKWZ010000008.1"/>
</dbReference>
<protein>
    <submittedName>
        <fullName evidence="3">DUF3298 and DUF4163 domain-containing protein</fullName>
    </submittedName>
</protein>
<dbReference type="InterPro" id="IPR037126">
    <property type="entry name" value="PdaC/RsiV-like_sf"/>
</dbReference>
<dbReference type="Gene3D" id="3.30.565.40">
    <property type="entry name" value="Fervidobacterium nodosum Rt17-B1 like"/>
    <property type="match status" value="1"/>
</dbReference>
<proteinExistence type="predicted"/>
<name>A0AAW9RWY4_9BACT</name>
<dbReference type="Pfam" id="PF11738">
    <property type="entry name" value="DUF3298"/>
    <property type="match status" value="1"/>
</dbReference>
<evidence type="ECO:0000313" key="4">
    <source>
        <dbReference type="Proteomes" id="UP001403385"/>
    </source>
</evidence>
<dbReference type="InterPro" id="IPR021729">
    <property type="entry name" value="DUF3298"/>
</dbReference>
<dbReference type="PROSITE" id="PS51257">
    <property type="entry name" value="PROKAR_LIPOPROTEIN"/>
    <property type="match status" value="1"/>
</dbReference>
<dbReference type="AlphaFoldDB" id="A0AAW9RWY4"/>
<gene>
    <name evidence="3" type="ORF">AAG747_15955</name>
</gene>
<sequence>MRNQTHYWIAAFLTLLFSCNSQKNEHANSAVKYTLQQWEEKEGDCQQPDQPCAQVTVEYPEFKGGPNKAGEVLNQVVNTALEENLKSSSPENQQTPGNLKAQAAAFLKEYAAFHHEFPDSPQQWYIHLDIDVIYESPQLITLNVFSDAFTGGAHPNSFVKYINIDLTQLKTLSIEDIVSDMARFSEIAELKFRKARFLKPEADLKTAGFFWDENKFKMAKNFACTKEGIYLYYNSYEIAPYALGPTKVFIPYSELEGVIKKQY</sequence>